<name>A0ABU8TYH9_9ACTN</name>
<dbReference type="Proteomes" id="UP001382904">
    <property type="component" value="Unassembled WGS sequence"/>
</dbReference>
<comment type="caution">
    <text evidence="2">The sequence shown here is derived from an EMBL/GenBank/DDBJ whole genome shotgun (WGS) entry which is preliminary data.</text>
</comment>
<accession>A0ABU8TYH9</accession>
<sequence>MRLLRIHHSLPLLTLPVLLGGAALLAGPAQADTGPDFQYVGQDDRVHGLTAPKGCVEAEGGGTRAVTNKTGGSATLYEGPRCSGRVVGVMRAGDVGQVRPYFASVRFPVTG</sequence>
<feature type="chain" id="PRO_5045569745" description="Secreted protein" evidence="1">
    <location>
        <begin position="32"/>
        <end position="111"/>
    </location>
</feature>
<evidence type="ECO:0000256" key="1">
    <source>
        <dbReference type="SAM" id="SignalP"/>
    </source>
</evidence>
<evidence type="ECO:0000313" key="3">
    <source>
        <dbReference type="Proteomes" id="UP001382904"/>
    </source>
</evidence>
<proteinExistence type="predicted"/>
<evidence type="ECO:0008006" key="4">
    <source>
        <dbReference type="Google" id="ProtNLM"/>
    </source>
</evidence>
<keyword evidence="1" id="KW-0732">Signal</keyword>
<dbReference type="EMBL" id="JBBKAM010000002">
    <property type="protein sequence ID" value="MEJ8640682.1"/>
    <property type="molecule type" value="Genomic_DNA"/>
</dbReference>
<feature type="signal peptide" evidence="1">
    <location>
        <begin position="1"/>
        <end position="31"/>
    </location>
</feature>
<protein>
    <recommendedName>
        <fullName evidence="4">Secreted protein</fullName>
    </recommendedName>
</protein>
<gene>
    <name evidence="2" type="ORF">WKI68_02950</name>
</gene>
<reference evidence="2 3" key="1">
    <citation type="submission" date="2024-03" db="EMBL/GenBank/DDBJ databases">
        <title>Novel Streptomyces species of biotechnological and ecological value are a feature of Machair soil.</title>
        <authorList>
            <person name="Prole J.R."/>
            <person name="Goodfellow M."/>
            <person name="Allenby N."/>
            <person name="Ward A.C."/>
        </authorList>
    </citation>
    <scope>NUCLEOTIDE SEQUENCE [LARGE SCALE GENOMIC DNA]</scope>
    <source>
        <strain evidence="2 3">MS1.HAVA.3</strain>
    </source>
</reference>
<evidence type="ECO:0000313" key="2">
    <source>
        <dbReference type="EMBL" id="MEJ8640682.1"/>
    </source>
</evidence>
<keyword evidence="3" id="KW-1185">Reference proteome</keyword>
<organism evidence="2 3">
    <name type="scientific">Streptomyces caledonius</name>
    <dbReference type="NCBI Taxonomy" id="3134107"/>
    <lineage>
        <taxon>Bacteria</taxon>
        <taxon>Bacillati</taxon>
        <taxon>Actinomycetota</taxon>
        <taxon>Actinomycetes</taxon>
        <taxon>Kitasatosporales</taxon>
        <taxon>Streptomycetaceae</taxon>
        <taxon>Streptomyces</taxon>
    </lineage>
</organism>